<evidence type="ECO:0000256" key="8">
    <source>
        <dbReference type="PROSITE-ProRule" id="PRU00552"/>
    </source>
</evidence>
<evidence type="ECO:0000259" key="13">
    <source>
        <dbReference type="PROSITE" id="PS51194"/>
    </source>
</evidence>
<feature type="compositionally biased region" description="Polar residues" evidence="11">
    <location>
        <begin position="574"/>
        <end position="587"/>
    </location>
</feature>
<organism evidence="15 16">
    <name type="scientific">Sarocladium strictum</name>
    <name type="common">Black bundle disease fungus</name>
    <name type="synonym">Acremonium strictum</name>
    <dbReference type="NCBI Taxonomy" id="5046"/>
    <lineage>
        <taxon>Eukaryota</taxon>
        <taxon>Fungi</taxon>
        <taxon>Dikarya</taxon>
        <taxon>Ascomycota</taxon>
        <taxon>Pezizomycotina</taxon>
        <taxon>Sordariomycetes</taxon>
        <taxon>Hypocreomycetidae</taxon>
        <taxon>Hypocreales</taxon>
        <taxon>Sarocladiaceae</taxon>
        <taxon>Sarocladium</taxon>
    </lineage>
</organism>
<evidence type="ECO:0000256" key="10">
    <source>
        <dbReference type="RuleBase" id="RU365068"/>
    </source>
</evidence>
<dbReference type="Proteomes" id="UP001175261">
    <property type="component" value="Unassembled WGS sequence"/>
</dbReference>
<dbReference type="PROSITE" id="PS51192">
    <property type="entry name" value="HELICASE_ATP_BIND_1"/>
    <property type="match status" value="1"/>
</dbReference>
<evidence type="ECO:0000256" key="6">
    <source>
        <dbReference type="ARBA" id="ARBA00022840"/>
    </source>
</evidence>
<evidence type="ECO:0000313" key="16">
    <source>
        <dbReference type="Proteomes" id="UP001175261"/>
    </source>
</evidence>
<dbReference type="InterPro" id="IPR014001">
    <property type="entry name" value="Helicase_ATP-bd"/>
</dbReference>
<dbReference type="Gene3D" id="3.40.50.300">
    <property type="entry name" value="P-loop containing nucleotide triphosphate hydrolases"/>
    <property type="match status" value="2"/>
</dbReference>
<dbReference type="InterPro" id="IPR011545">
    <property type="entry name" value="DEAD/DEAH_box_helicase_dom"/>
</dbReference>
<evidence type="ECO:0000313" key="15">
    <source>
        <dbReference type="EMBL" id="KAK0391042.1"/>
    </source>
</evidence>
<evidence type="ECO:0000256" key="7">
    <source>
        <dbReference type="ARBA" id="ARBA00022884"/>
    </source>
</evidence>
<evidence type="ECO:0000259" key="14">
    <source>
        <dbReference type="PROSITE" id="PS51195"/>
    </source>
</evidence>
<dbReference type="GO" id="GO:0003724">
    <property type="term" value="F:RNA helicase activity"/>
    <property type="evidence" value="ECO:0007669"/>
    <property type="project" value="UniProtKB-EC"/>
</dbReference>
<reference evidence="15" key="1">
    <citation type="submission" date="2022-10" db="EMBL/GenBank/DDBJ databases">
        <title>Determination and structural analysis of whole genome sequence of Sarocladium strictum F4-1.</title>
        <authorList>
            <person name="Hu L."/>
            <person name="Jiang Y."/>
        </authorList>
    </citation>
    <scope>NUCLEOTIDE SEQUENCE</scope>
    <source>
        <strain evidence="15">F4-1</strain>
    </source>
</reference>
<dbReference type="GO" id="GO:0005730">
    <property type="term" value="C:nucleolus"/>
    <property type="evidence" value="ECO:0007669"/>
    <property type="project" value="UniProtKB-SubCell"/>
</dbReference>
<evidence type="ECO:0000256" key="5">
    <source>
        <dbReference type="ARBA" id="ARBA00022806"/>
    </source>
</evidence>
<feature type="compositionally biased region" description="Gly residues" evidence="11">
    <location>
        <begin position="611"/>
        <end position="632"/>
    </location>
</feature>
<dbReference type="GO" id="GO:0005524">
    <property type="term" value="F:ATP binding"/>
    <property type="evidence" value="ECO:0007669"/>
    <property type="project" value="UniProtKB-UniRule"/>
</dbReference>
<dbReference type="PROSITE" id="PS00039">
    <property type="entry name" value="DEAD_ATP_HELICASE"/>
    <property type="match status" value="1"/>
</dbReference>
<evidence type="ECO:0000256" key="2">
    <source>
        <dbReference type="ARBA" id="ARBA00022552"/>
    </source>
</evidence>
<proteinExistence type="inferred from homology"/>
<dbReference type="EC" id="3.6.4.13" evidence="10"/>
<sequence length="643" mass="70106">MFRQSLRRCVGRVATASLVPRAAPVLRRVAAPSASRLAFSPRFTQLASRAYSTESEAPVAEAQNAVEESDRFESLKELGVHPNILRAIIEGMGYETMTPVQAKTIRPSLNGTDIVAQAKTGTGKTLAFLLPLLQRMINEDPNLASRSAIGTARSTDIRGIVLSPTRELAEQIAAEARKLTRYTGLVVQSAVGGTRKSDMLRQTQRQGCHLMVATPGRLNDILSDPGSGVSAPNLAALVLDEADRMLDVGFEAEINSITNLLPDPSDKVRQTMLVSATIPDNVIRLARNMVRPDDFQFVQTIAQNESLTHDRVPQNVVATSSFGNLFPTLFEIIDRETAAAEQPGARPFKAIVYFNTTALVQLAGIFGQERRRNGNLKVPTISINSKLTQPQREKAASMFKSMRTGILFSSDVTARGMDFPDVTHVIQMDVPTDRETYIHRLGRTARQGKEGTGYLVLPPQCVRQARQELEGLPLTPDNSLECATAALDDETNAIMREMKELGKWVRGEALSTAYRSAFGGFKGNKVSLVDDLNDWVVKGLGLREPPAVSSLWASKMGLSKANLNTRQNEHSYDESSSFGRPSYGQRNQGRRGDSFSSSFNDRVDDDRRGRGGFGSQRGGGGGGRGGYGGGRSRGFENRGDSSW</sequence>
<dbReference type="PROSITE" id="PS51195">
    <property type="entry name" value="Q_MOTIF"/>
    <property type="match status" value="1"/>
</dbReference>
<keyword evidence="3 9" id="KW-0547">Nucleotide-binding</keyword>
<dbReference type="GO" id="GO:0006364">
    <property type="term" value="P:rRNA processing"/>
    <property type="evidence" value="ECO:0007669"/>
    <property type="project" value="UniProtKB-KW"/>
</dbReference>
<dbReference type="EMBL" id="JAPDFR010000001">
    <property type="protein sequence ID" value="KAK0391042.1"/>
    <property type="molecule type" value="Genomic_DNA"/>
</dbReference>
<comment type="similarity">
    <text evidence="9">Belongs to the DEAD box helicase family.</text>
</comment>
<dbReference type="SMART" id="SM00487">
    <property type="entry name" value="DEXDc"/>
    <property type="match status" value="1"/>
</dbReference>
<gene>
    <name evidence="15" type="ORF">NLU13_0544</name>
</gene>
<dbReference type="PROSITE" id="PS51194">
    <property type="entry name" value="HELICASE_CTER"/>
    <property type="match status" value="1"/>
</dbReference>
<protein>
    <recommendedName>
        <fullName evidence="10">ATP-dependent RNA helicase</fullName>
        <ecNumber evidence="10">3.6.4.13</ecNumber>
    </recommendedName>
</protein>
<dbReference type="InterPro" id="IPR014014">
    <property type="entry name" value="RNA_helicase_DEAD_Q_motif"/>
</dbReference>
<dbReference type="InterPro" id="IPR001650">
    <property type="entry name" value="Helicase_C-like"/>
</dbReference>
<name>A0AA39GP92_SARSR</name>
<comment type="catalytic activity">
    <reaction evidence="10">
        <text>ATP + H2O = ADP + phosphate + H(+)</text>
        <dbReference type="Rhea" id="RHEA:13065"/>
        <dbReference type="ChEBI" id="CHEBI:15377"/>
        <dbReference type="ChEBI" id="CHEBI:15378"/>
        <dbReference type="ChEBI" id="CHEBI:30616"/>
        <dbReference type="ChEBI" id="CHEBI:43474"/>
        <dbReference type="ChEBI" id="CHEBI:456216"/>
        <dbReference type="EC" id="3.6.4.13"/>
    </reaction>
</comment>
<keyword evidence="6 9" id="KW-0067">ATP-binding</keyword>
<dbReference type="GO" id="GO:0016787">
    <property type="term" value="F:hydrolase activity"/>
    <property type="evidence" value="ECO:0007669"/>
    <property type="project" value="UniProtKB-KW"/>
</dbReference>
<evidence type="ECO:0000256" key="4">
    <source>
        <dbReference type="ARBA" id="ARBA00022801"/>
    </source>
</evidence>
<evidence type="ECO:0000259" key="12">
    <source>
        <dbReference type="PROSITE" id="PS51192"/>
    </source>
</evidence>
<dbReference type="CDD" id="cd18787">
    <property type="entry name" value="SF2_C_DEAD"/>
    <property type="match status" value="1"/>
</dbReference>
<evidence type="ECO:0000256" key="1">
    <source>
        <dbReference type="ARBA" id="ARBA00004604"/>
    </source>
</evidence>
<feature type="region of interest" description="Disordered" evidence="11">
    <location>
        <begin position="564"/>
        <end position="643"/>
    </location>
</feature>
<dbReference type="SMART" id="SM00490">
    <property type="entry name" value="HELICc"/>
    <property type="match status" value="1"/>
</dbReference>
<keyword evidence="5 9" id="KW-0347">Helicase</keyword>
<feature type="compositionally biased region" description="Basic and acidic residues" evidence="11">
    <location>
        <begin position="633"/>
        <end position="643"/>
    </location>
</feature>
<dbReference type="CDD" id="cd17964">
    <property type="entry name" value="DEADc_MSS116"/>
    <property type="match status" value="1"/>
</dbReference>
<dbReference type="GO" id="GO:0003723">
    <property type="term" value="F:RNA binding"/>
    <property type="evidence" value="ECO:0007669"/>
    <property type="project" value="UniProtKB-UniRule"/>
</dbReference>
<accession>A0AA39GP92</accession>
<feature type="domain" description="Helicase C-terminal" evidence="13">
    <location>
        <begin position="331"/>
        <end position="499"/>
    </location>
</feature>
<feature type="domain" description="Helicase ATP-binding" evidence="12">
    <location>
        <begin position="105"/>
        <end position="296"/>
    </location>
</feature>
<keyword evidence="4 9" id="KW-0378">Hydrolase</keyword>
<evidence type="ECO:0000256" key="9">
    <source>
        <dbReference type="RuleBase" id="RU000492"/>
    </source>
</evidence>
<dbReference type="Pfam" id="PF00270">
    <property type="entry name" value="DEAD"/>
    <property type="match status" value="1"/>
</dbReference>
<comment type="function">
    <text evidence="10">RNA helicase.</text>
</comment>
<comment type="domain">
    <text evidence="10">The Q motif is unique to and characteristic of the DEAD box family of RNA helicases and controls ATP binding and hydrolysis.</text>
</comment>
<dbReference type="InterPro" id="IPR000629">
    <property type="entry name" value="RNA-helicase_DEAD-box_CS"/>
</dbReference>
<evidence type="ECO:0000256" key="3">
    <source>
        <dbReference type="ARBA" id="ARBA00022741"/>
    </source>
</evidence>
<dbReference type="AlphaFoldDB" id="A0AA39GP92"/>
<keyword evidence="7 10" id="KW-0694">RNA-binding</keyword>
<evidence type="ECO:0000256" key="11">
    <source>
        <dbReference type="SAM" id="MobiDB-lite"/>
    </source>
</evidence>
<feature type="short sequence motif" description="Q motif" evidence="8">
    <location>
        <begin position="73"/>
        <end position="102"/>
    </location>
</feature>
<comment type="caution">
    <text evidence="15">The sequence shown here is derived from an EMBL/GenBank/DDBJ whole genome shotgun (WGS) entry which is preliminary data.</text>
</comment>
<dbReference type="PANTHER" id="PTHR24031">
    <property type="entry name" value="RNA HELICASE"/>
    <property type="match status" value="1"/>
</dbReference>
<dbReference type="SUPFAM" id="SSF52540">
    <property type="entry name" value="P-loop containing nucleoside triphosphate hydrolases"/>
    <property type="match status" value="2"/>
</dbReference>
<feature type="domain" description="DEAD-box RNA helicase Q" evidence="14">
    <location>
        <begin position="73"/>
        <end position="102"/>
    </location>
</feature>
<keyword evidence="2" id="KW-0698">rRNA processing</keyword>
<dbReference type="Pfam" id="PF00271">
    <property type="entry name" value="Helicase_C"/>
    <property type="match status" value="1"/>
</dbReference>
<keyword evidence="16" id="KW-1185">Reference proteome</keyword>
<comment type="subcellular location">
    <subcellularLocation>
        <location evidence="1">Nucleus</location>
        <location evidence="1">Nucleolus</location>
    </subcellularLocation>
</comment>
<dbReference type="InterPro" id="IPR027417">
    <property type="entry name" value="P-loop_NTPase"/>
</dbReference>